<dbReference type="RefSeq" id="XP_002115213.1">
    <property type="nucleotide sequence ID" value="XM_002115177.1"/>
</dbReference>
<dbReference type="EMBL" id="DS985250">
    <property type="protein sequence ID" value="EDV22058.1"/>
    <property type="molecule type" value="Genomic_DNA"/>
</dbReference>
<dbReference type="GO" id="GO:0034451">
    <property type="term" value="C:centriolar satellite"/>
    <property type="evidence" value="ECO:0000318"/>
    <property type="project" value="GO_Central"/>
</dbReference>
<gene>
    <name evidence="2" type="ORF">TRIADDRAFT_59168</name>
</gene>
<dbReference type="InParanoid" id="B3S522"/>
<organism evidence="2 3">
    <name type="scientific">Trichoplax adhaerens</name>
    <name type="common">Trichoplax reptans</name>
    <dbReference type="NCBI Taxonomy" id="10228"/>
    <lineage>
        <taxon>Eukaryota</taxon>
        <taxon>Metazoa</taxon>
        <taxon>Placozoa</taxon>
        <taxon>Uniplacotomia</taxon>
        <taxon>Trichoplacea</taxon>
        <taxon>Trichoplacidae</taxon>
        <taxon>Trichoplax</taxon>
    </lineage>
</organism>
<dbReference type="Proteomes" id="UP000009022">
    <property type="component" value="Unassembled WGS sequence"/>
</dbReference>
<feature type="region of interest" description="Disordered" evidence="1">
    <location>
        <begin position="466"/>
        <end position="535"/>
    </location>
</feature>
<dbReference type="Pfam" id="PF15718">
    <property type="entry name" value="MNR"/>
    <property type="match status" value="1"/>
</dbReference>
<dbReference type="PANTHER" id="PTHR15732:SF4">
    <property type="entry name" value="PROTEIN MOONRAKER"/>
    <property type="match status" value="1"/>
</dbReference>
<accession>B3S522</accession>
<dbReference type="AlphaFoldDB" id="B3S522"/>
<evidence type="ECO:0000256" key="1">
    <source>
        <dbReference type="SAM" id="MobiDB-lite"/>
    </source>
</evidence>
<feature type="compositionally biased region" description="Polar residues" evidence="1">
    <location>
        <begin position="489"/>
        <end position="516"/>
    </location>
</feature>
<feature type="region of interest" description="Disordered" evidence="1">
    <location>
        <begin position="150"/>
        <end position="183"/>
    </location>
</feature>
<keyword evidence="3" id="KW-1185">Reference proteome</keyword>
<feature type="region of interest" description="Disordered" evidence="1">
    <location>
        <begin position="126"/>
        <end position="145"/>
    </location>
</feature>
<dbReference type="CTD" id="6756559"/>
<dbReference type="GO" id="GO:0007099">
    <property type="term" value="P:centriole replication"/>
    <property type="evidence" value="ECO:0007669"/>
    <property type="project" value="InterPro"/>
</dbReference>
<reference evidence="2 3" key="1">
    <citation type="journal article" date="2008" name="Nature">
        <title>The Trichoplax genome and the nature of placozoans.</title>
        <authorList>
            <person name="Srivastava M."/>
            <person name="Begovic E."/>
            <person name="Chapman J."/>
            <person name="Putnam N.H."/>
            <person name="Hellsten U."/>
            <person name="Kawashima T."/>
            <person name="Kuo A."/>
            <person name="Mitros T."/>
            <person name="Salamov A."/>
            <person name="Carpenter M.L."/>
            <person name="Signorovitch A.Y."/>
            <person name="Moreno M.A."/>
            <person name="Kamm K."/>
            <person name="Grimwood J."/>
            <person name="Schmutz J."/>
            <person name="Shapiro H."/>
            <person name="Grigoriev I.V."/>
            <person name="Buss L.W."/>
            <person name="Schierwater B."/>
            <person name="Dellaporta S.L."/>
            <person name="Rokhsar D.S."/>
        </authorList>
    </citation>
    <scope>NUCLEOTIDE SEQUENCE [LARGE SCALE GENOMIC DNA]</scope>
    <source>
        <strain evidence="2 3">Grell-BS-1999</strain>
    </source>
</reference>
<protein>
    <submittedName>
        <fullName evidence="2">Uncharacterized protein</fullName>
    </submittedName>
</protein>
<dbReference type="PANTHER" id="PTHR15732">
    <property type="entry name" value="PROTEIN MOONRAKER"/>
    <property type="match status" value="1"/>
</dbReference>
<dbReference type="GeneID" id="6756559"/>
<dbReference type="InterPro" id="IPR031447">
    <property type="entry name" value="MNR"/>
</dbReference>
<feature type="compositionally biased region" description="Basic and acidic residues" evidence="1">
    <location>
        <begin position="205"/>
        <end position="215"/>
    </location>
</feature>
<name>B3S522_TRIAD</name>
<feature type="compositionally biased region" description="Basic and acidic residues" evidence="1">
    <location>
        <begin position="520"/>
        <end position="534"/>
    </location>
</feature>
<dbReference type="KEGG" id="tad:TRIADDRAFT_59168"/>
<dbReference type="GO" id="GO:0005815">
    <property type="term" value="C:microtubule organizing center"/>
    <property type="evidence" value="ECO:0000318"/>
    <property type="project" value="GO_Central"/>
</dbReference>
<feature type="region of interest" description="Disordered" evidence="1">
    <location>
        <begin position="205"/>
        <end position="225"/>
    </location>
</feature>
<dbReference type="PhylomeDB" id="B3S522"/>
<dbReference type="HOGENOM" id="CLU_353497_0_0_1"/>
<sequence length="795" mass="91000">MTTISKGRLSRRYEVIPSIESIFNVDDDSKINLDHQPEVFLANQLKFNLNVPTTMENLATSCKDPSHIIISHGDDRHKSHHRDQNPKSADFNILDSEELNLALRFAKQDINLARADLSTQTNTVMNKSRRAKRNKANHERSHVSIEVNKINKPKKLSSQSKLLVSTGLPQRNRKKNNEQYTDRKTIGRSRDLIWVQSKPSSSNIVKKERASRIEQKANPAPVWHSDKDKKISEIERLRSEIRKLVMQTRELYHDVSQKEADVSLSSAKPVSNPDKFIVKLSNRSIRTLYVLQKKIKIVSSGLHKDPVVDKLRFKEILTHIAVSYRGLIKTLEEFNRDIARRSHEVEVKIAPKVYKDIGSLINIITQCCSALKIAPVDDTAELLFQLYNDCQAMNRKTQPRSTSKGVLWADSRKVSKISDGRKGKNQEFRFLRDTESSRLKISDKSRQRSNGFDPDFVFQASEDPRLDGEMTLTPPESPTKQSLLPWRATSRSATPRNINASESIENQPSPTGSHRQVSVFDDKKSDDVDRRLTDSPRQVLKLRKSPRRRKYVNTSSDSVKNHIVNDLNRRKQQFFTDVVSAHGDDITEALLKYLIGDTVDELQRIECNDEMKNEVDNFLSDTNIEKVLQLIENIELQEANVRRKLNDIEYADTNDLNPANSSPSIPDQNPIVITRPQSGQLVFTNTPTELDDSGKIMYNINNTSHIPNHLDVNLLDKRVVATSRSAMDRVEQYCDLYKEYQSKVPQELSGTSTGIWMYERICDKLLNKLLESVGKEMEKNIDSYVENVYAAEFQA</sequence>
<dbReference type="OrthoDB" id="10072648at2759"/>
<evidence type="ECO:0000313" key="3">
    <source>
        <dbReference type="Proteomes" id="UP000009022"/>
    </source>
</evidence>
<proteinExistence type="predicted"/>
<evidence type="ECO:0000313" key="2">
    <source>
        <dbReference type="EMBL" id="EDV22058.1"/>
    </source>
</evidence>
<dbReference type="GO" id="GO:0071539">
    <property type="term" value="P:protein localization to centrosome"/>
    <property type="evidence" value="ECO:0000318"/>
    <property type="project" value="GO_Central"/>
</dbReference>
<dbReference type="STRING" id="10228.B3S522"/>